<evidence type="ECO:0000313" key="2">
    <source>
        <dbReference type="Proteomes" id="UP000636709"/>
    </source>
</evidence>
<dbReference type="EMBL" id="JACEFO010001600">
    <property type="protein sequence ID" value="KAF8733546.1"/>
    <property type="molecule type" value="Genomic_DNA"/>
</dbReference>
<protein>
    <submittedName>
        <fullName evidence="1">Uncharacterized protein</fullName>
    </submittedName>
</protein>
<proteinExistence type="predicted"/>
<dbReference type="OrthoDB" id="712588at2759"/>
<name>A0A835KL74_9POAL</name>
<gene>
    <name evidence="1" type="ORF">HU200_014848</name>
</gene>
<dbReference type="AlphaFoldDB" id="A0A835KL74"/>
<comment type="caution">
    <text evidence="1">The sequence shown here is derived from an EMBL/GenBank/DDBJ whole genome shotgun (WGS) entry which is preliminary data.</text>
</comment>
<keyword evidence="2" id="KW-1185">Reference proteome</keyword>
<evidence type="ECO:0000313" key="1">
    <source>
        <dbReference type="EMBL" id="KAF8733546.1"/>
    </source>
</evidence>
<organism evidence="1 2">
    <name type="scientific">Digitaria exilis</name>
    <dbReference type="NCBI Taxonomy" id="1010633"/>
    <lineage>
        <taxon>Eukaryota</taxon>
        <taxon>Viridiplantae</taxon>
        <taxon>Streptophyta</taxon>
        <taxon>Embryophyta</taxon>
        <taxon>Tracheophyta</taxon>
        <taxon>Spermatophyta</taxon>
        <taxon>Magnoliopsida</taxon>
        <taxon>Liliopsida</taxon>
        <taxon>Poales</taxon>
        <taxon>Poaceae</taxon>
        <taxon>PACMAD clade</taxon>
        <taxon>Panicoideae</taxon>
        <taxon>Panicodae</taxon>
        <taxon>Paniceae</taxon>
        <taxon>Anthephorinae</taxon>
        <taxon>Digitaria</taxon>
    </lineage>
</organism>
<reference evidence="1" key="1">
    <citation type="submission" date="2020-07" db="EMBL/GenBank/DDBJ databases">
        <title>Genome sequence and genetic diversity analysis of an under-domesticated orphan crop, white fonio (Digitaria exilis).</title>
        <authorList>
            <person name="Bennetzen J.L."/>
            <person name="Chen S."/>
            <person name="Ma X."/>
            <person name="Wang X."/>
            <person name="Yssel A.E.J."/>
            <person name="Chaluvadi S.R."/>
            <person name="Johnson M."/>
            <person name="Gangashetty P."/>
            <person name="Hamidou F."/>
            <person name="Sanogo M.D."/>
            <person name="Zwaenepoel A."/>
            <person name="Wallace J."/>
            <person name="Van De Peer Y."/>
            <person name="Van Deynze A."/>
        </authorList>
    </citation>
    <scope>NUCLEOTIDE SEQUENCE</scope>
    <source>
        <tissue evidence="1">Leaves</tissue>
    </source>
</reference>
<dbReference type="Proteomes" id="UP000636709">
    <property type="component" value="Unassembled WGS sequence"/>
</dbReference>
<sequence length="184" mass="19247">MAIPKQYPIQGNWTTKAGTTLESRHLEAELGKEPPVLACLEPLLEAGLGSLAGGHLLVPGGERVGPAGGDVLEVDVEGVAGGHDVGEVDELDEALDPGLLGRLLGGVLADHLLGVLCEAGDEAVPVGAVAGSLLEHAHDHRLPTGEPALEEDDGLAGLEELHHLLLLVLLRRRRREWERVAGGR</sequence>
<accession>A0A835KL74</accession>